<keyword evidence="2" id="KW-1185">Reference proteome</keyword>
<evidence type="ECO:0000313" key="3">
    <source>
        <dbReference type="WBParaSite" id="SMUV_0000059601-mRNA-1"/>
    </source>
</evidence>
<proteinExistence type="predicted"/>
<keyword evidence="1" id="KW-0472">Membrane</keyword>
<reference evidence="3" key="1">
    <citation type="submission" date="2017-02" db="UniProtKB">
        <authorList>
            <consortium name="WormBaseParasite"/>
        </authorList>
    </citation>
    <scope>IDENTIFICATION</scope>
</reference>
<dbReference type="Proteomes" id="UP000046393">
    <property type="component" value="Unplaced"/>
</dbReference>
<protein>
    <submittedName>
        <fullName evidence="3">CASP-like protein</fullName>
    </submittedName>
</protein>
<name>A0A0N5A931_9BILA</name>
<accession>A0A0N5A931</accession>
<evidence type="ECO:0000313" key="2">
    <source>
        <dbReference type="Proteomes" id="UP000046393"/>
    </source>
</evidence>
<feature type="transmembrane region" description="Helical" evidence="1">
    <location>
        <begin position="64"/>
        <end position="90"/>
    </location>
</feature>
<keyword evidence="1" id="KW-1133">Transmembrane helix</keyword>
<evidence type="ECO:0000256" key="1">
    <source>
        <dbReference type="SAM" id="Phobius"/>
    </source>
</evidence>
<sequence>MDRHDVAVDVVGVGSCAAGTTYLSSIIKAIFFFPHPLQHLSPSSFSLLVAAAARRHFPITNQQLGAASTAVASAAGAGAAAVGAFVMLAVKGRGKPASRRVAALLYSVSEVLEKQIFPAFIRHSFNRRNNDKSFGEECRVGIVTVRVYARGGGGLYVIKCAPSLVSVRLRLRVQQCVCLFVCLYVRRLSVG</sequence>
<keyword evidence="1" id="KW-0812">Transmembrane</keyword>
<organism evidence="2 3">
    <name type="scientific">Syphacia muris</name>
    <dbReference type="NCBI Taxonomy" id="451379"/>
    <lineage>
        <taxon>Eukaryota</taxon>
        <taxon>Metazoa</taxon>
        <taxon>Ecdysozoa</taxon>
        <taxon>Nematoda</taxon>
        <taxon>Chromadorea</taxon>
        <taxon>Rhabditida</taxon>
        <taxon>Spirurina</taxon>
        <taxon>Oxyuridomorpha</taxon>
        <taxon>Oxyuroidea</taxon>
        <taxon>Oxyuridae</taxon>
        <taxon>Syphacia</taxon>
    </lineage>
</organism>
<dbReference type="WBParaSite" id="SMUV_0000059601-mRNA-1">
    <property type="protein sequence ID" value="SMUV_0000059601-mRNA-1"/>
    <property type="gene ID" value="SMUV_0000059601"/>
</dbReference>
<dbReference type="AlphaFoldDB" id="A0A0N5A931"/>